<feature type="domain" description="Flavoprotein" evidence="9">
    <location>
        <begin position="24"/>
        <end position="187"/>
    </location>
</feature>
<evidence type="ECO:0000259" key="9">
    <source>
        <dbReference type="Pfam" id="PF02441"/>
    </source>
</evidence>
<feature type="domain" description="Flavoprotein" evidence="9">
    <location>
        <begin position="571"/>
        <end position="728"/>
    </location>
</feature>
<keyword evidence="3" id="KW-0285">Flavoprotein</keyword>
<dbReference type="PANTHER" id="PTHR14359:SF6">
    <property type="entry name" value="PHOSPHOPANTOTHENOYLCYSTEINE DECARBOXYLASE"/>
    <property type="match status" value="1"/>
</dbReference>
<comment type="similarity">
    <text evidence="6">Belongs to the HFCD (homooligomeric flavin containing Cys decarboxylase) superfamily.</text>
</comment>
<keyword evidence="11" id="KW-1185">Reference proteome</keyword>
<dbReference type="Gene3D" id="3.40.50.1950">
    <property type="entry name" value="Flavin prenyltransferase-like"/>
    <property type="match status" value="4"/>
</dbReference>
<dbReference type="SUPFAM" id="SSF52507">
    <property type="entry name" value="Homo-oligomeric flavin-containing Cys decarboxylases, HFCD"/>
    <property type="match status" value="4"/>
</dbReference>
<evidence type="ECO:0000256" key="3">
    <source>
        <dbReference type="ARBA" id="ARBA00022643"/>
    </source>
</evidence>
<keyword evidence="4" id="KW-0210">Decarboxylase</keyword>
<feature type="domain" description="Flavoprotein" evidence="9">
    <location>
        <begin position="379"/>
        <end position="541"/>
    </location>
</feature>
<dbReference type="OrthoDB" id="1532798at2759"/>
<feature type="non-terminal residue" evidence="10">
    <location>
        <position position="1"/>
    </location>
</feature>
<evidence type="ECO:0000256" key="6">
    <source>
        <dbReference type="ARBA" id="ARBA00038350"/>
    </source>
</evidence>
<accession>A0A371E9P5</accession>
<dbReference type="InterPro" id="IPR003382">
    <property type="entry name" value="Flavoprotein"/>
</dbReference>
<dbReference type="Pfam" id="PF02441">
    <property type="entry name" value="Flavoprotein"/>
    <property type="match status" value="4"/>
</dbReference>
<protein>
    <recommendedName>
        <fullName evidence="8">phosphopantothenoylcysteine decarboxylase</fullName>
        <ecNumber evidence="8">4.1.1.36</ecNumber>
    </recommendedName>
</protein>
<dbReference type="EMBL" id="QJKJ01015305">
    <property type="protein sequence ID" value="RDX62741.1"/>
    <property type="molecule type" value="Genomic_DNA"/>
</dbReference>
<dbReference type="AlphaFoldDB" id="A0A371E9P5"/>
<name>A0A371E9P5_MUCPR</name>
<dbReference type="Proteomes" id="UP000257109">
    <property type="component" value="Unassembled WGS sequence"/>
</dbReference>
<sequence>MDFSGPACKKAKAEGGYAIPRKPRILLAACGNGAAGRFGNICRCFTEWAEVKAVVTKSAVRLIPEHAFPKDTVDIYCDEHEWCSWKKIGDPVLHIELRGWADIMVIAPLSAEILGKIAGGMCDDLLTCIVRAWDYSKPLFVAPCMDSFTWRNPPTERLLTSFDDLGVSLNIIPPVTRMTCDGELEHGVMAATATILSTVRAFYENELKKQKKDTEIRGVVTKSSLHFIDKATIPSGVFVYYDDYEWYSAKGMDIELLNWADVMVIAPLSAHTLAKIARGLCDDLLSSTVRAWDPNKKLIFVAPSMNPSMWTNPFTEDHCVCIDELGICLIRPDSVRTATGEYKIGAMAEPSFISRTVRISYNNLKAVSEAAIGVPRKPRVLLAACGCLDATKFGLLCQCFMEWAEVRGIITKSSLRYIERASIPNAVSVYYDEPDWFGWKGMDEDLLRWADILVIAPLSAHILAKVAAGLCDDLLTSIVRAWHRNSKPIYFAPSMNPFMWKNPFTQRHRSIVEELGIFVIGPVSQAKGEYKIGAMAEPSDISLAVRISYSTKLQGNNMSSSSVLYTPRKPRVLLAACGCIAAAKFGLLCQCFLSWARVRGVATQSSLRFLDAASMPDSVVLYFVIDNCLVELLEWADIMVIAPLSARTLAKIAGGFCDDLLTSIVRGWDYRKPFFVAPSMHHWMWKNPFTEKQCNFIENLGISLIQPLSQTSASGEYETGEMAEPSDISYTVKISNDER</sequence>
<keyword evidence="4" id="KW-0456">Lyase</keyword>
<dbReference type="PANTHER" id="PTHR14359">
    <property type="entry name" value="HOMO-OLIGOMERIC FLAVIN CONTAINING CYS DECARBOXYLASE FAMILY"/>
    <property type="match status" value="1"/>
</dbReference>
<evidence type="ECO:0000256" key="7">
    <source>
        <dbReference type="ARBA" id="ARBA00060685"/>
    </source>
</evidence>
<comment type="cofactor">
    <cofactor evidence="1">
        <name>FMN</name>
        <dbReference type="ChEBI" id="CHEBI:58210"/>
    </cofactor>
</comment>
<feature type="domain" description="Flavoprotein" evidence="9">
    <location>
        <begin position="206"/>
        <end position="336"/>
    </location>
</feature>
<keyword evidence="5" id="KW-0173">Coenzyme A biosynthesis</keyword>
<evidence type="ECO:0000256" key="5">
    <source>
        <dbReference type="ARBA" id="ARBA00022993"/>
    </source>
</evidence>
<dbReference type="GO" id="GO:0015937">
    <property type="term" value="P:coenzyme A biosynthetic process"/>
    <property type="evidence" value="ECO:0007669"/>
    <property type="project" value="UniProtKB-KW"/>
</dbReference>
<proteinExistence type="inferred from homology"/>
<dbReference type="InterPro" id="IPR036551">
    <property type="entry name" value="Flavin_trans-like"/>
</dbReference>
<dbReference type="GO" id="GO:0071513">
    <property type="term" value="C:phosphopantothenoylcysteine decarboxylase complex"/>
    <property type="evidence" value="ECO:0007669"/>
    <property type="project" value="TreeGrafter"/>
</dbReference>
<dbReference type="EC" id="4.1.1.36" evidence="8"/>
<evidence type="ECO:0000313" key="11">
    <source>
        <dbReference type="Proteomes" id="UP000257109"/>
    </source>
</evidence>
<comment type="caution">
    <text evidence="10">The sequence shown here is derived from an EMBL/GenBank/DDBJ whole genome shotgun (WGS) entry which is preliminary data.</text>
</comment>
<comment type="pathway">
    <text evidence="7">Cofactor biosynthesis; coenzyme A biosynthesis; CoA from (R)-pantothenate: step 3/5.</text>
</comment>
<dbReference type="GO" id="GO:0010181">
    <property type="term" value="F:FMN binding"/>
    <property type="evidence" value="ECO:0007669"/>
    <property type="project" value="TreeGrafter"/>
</dbReference>
<keyword evidence="3" id="KW-0288">FMN</keyword>
<dbReference type="STRING" id="157652.A0A371E9P5"/>
<gene>
    <name evidence="10" type="primary">HAL3A</name>
    <name evidence="10" type="ORF">CR513_58894</name>
</gene>
<organism evidence="10 11">
    <name type="scientific">Mucuna pruriens</name>
    <name type="common">Velvet bean</name>
    <name type="synonym">Dolichos pruriens</name>
    <dbReference type="NCBI Taxonomy" id="157652"/>
    <lineage>
        <taxon>Eukaryota</taxon>
        <taxon>Viridiplantae</taxon>
        <taxon>Streptophyta</taxon>
        <taxon>Embryophyta</taxon>
        <taxon>Tracheophyta</taxon>
        <taxon>Spermatophyta</taxon>
        <taxon>Magnoliopsida</taxon>
        <taxon>eudicotyledons</taxon>
        <taxon>Gunneridae</taxon>
        <taxon>Pentapetalae</taxon>
        <taxon>rosids</taxon>
        <taxon>fabids</taxon>
        <taxon>Fabales</taxon>
        <taxon>Fabaceae</taxon>
        <taxon>Papilionoideae</taxon>
        <taxon>50 kb inversion clade</taxon>
        <taxon>NPAAA clade</taxon>
        <taxon>indigoferoid/millettioid clade</taxon>
        <taxon>Phaseoleae</taxon>
        <taxon>Mucuna</taxon>
    </lineage>
</organism>
<dbReference type="GO" id="GO:0004633">
    <property type="term" value="F:phosphopantothenoylcysteine decarboxylase activity"/>
    <property type="evidence" value="ECO:0007669"/>
    <property type="project" value="UniProtKB-EC"/>
</dbReference>
<evidence type="ECO:0000256" key="8">
    <source>
        <dbReference type="ARBA" id="ARBA00066422"/>
    </source>
</evidence>
<keyword evidence="2" id="KW-0341">Growth regulation</keyword>
<reference evidence="10" key="1">
    <citation type="submission" date="2018-05" db="EMBL/GenBank/DDBJ databases">
        <title>Draft genome of Mucuna pruriens seed.</title>
        <authorList>
            <person name="Nnadi N.E."/>
            <person name="Vos R."/>
            <person name="Hasami M.H."/>
            <person name="Devisetty U.K."/>
            <person name="Aguiy J.C."/>
        </authorList>
    </citation>
    <scope>NUCLEOTIDE SEQUENCE [LARGE SCALE GENOMIC DNA]</scope>
    <source>
        <strain evidence="10">JCA_2017</strain>
    </source>
</reference>
<evidence type="ECO:0000256" key="4">
    <source>
        <dbReference type="ARBA" id="ARBA00022793"/>
    </source>
</evidence>
<evidence type="ECO:0000313" key="10">
    <source>
        <dbReference type="EMBL" id="RDX62741.1"/>
    </source>
</evidence>
<evidence type="ECO:0000256" key="2">
    <source>
        <dbReference type="ARBA" id="ARBA00022604"/>
    </source>
</evidence>
<evidence type="ECO:0000256" key="1">
    <source>
        <dbReference type="ARBA" id="ARBA00001917"/>
    </source>
</evidence>